<proteinExistence type="predicted"/>
<dbReference type="STRING" id="2656787.A0A370U1N1"/>
<dbReference type="GO" id="GO:0010992">
    <property type="term" value="P:ubiquitin recycling"/>
    <property type="evidence" value="ECO:0007669"/>
    <property type="project" value="TreeGrafter"/>
</dbReference>
<dbReference type="InterPro" id="IPR038122">
    <property type="entry name" value="PFU_sf"/>
</dbReference>
<dbReference type="GO" id="GO:0043130">
    <property type="term" value="F:ubiquitin binding"/>
    <property type="evidence" value="ECO:0007669"/>
    <property type="project" value="TreeGrafter"/>
</dbReference>
<dbReference type="Gene3D" id="1.25.10.10">
    <property type="entry name" value="Leucine-rich Repeat Variant"/>
    <property type="match status" value="1"/>
</dbReference>
<dbReference type="Gene3D" id="3.10.20.870">
    <property type="entry name" value="PFU (PLAA family ubiquitin binding), C-terminal domain"/>
    <property type="match status" value="1"/>
</dbReference>
<dbReference type="PROSITE" id="PS50294">
    <property type="entry name" value="WD_REPEATS_REGION"/>
    <property type="match status" value="3"/>
</dbReference>
<dbReference type="Pfam" id="PF08324">
    <property type="entry name" value="PUL"/>
    <property type="match status" value="1"/>
</dbReference>
<comment type="caution">
    <text evidence="8">The sequence shown here is derived from an EMBL/GenBank/DDBJ whole genome shotgun (WGS) entry which is preliminary data.</text>
</comment>
<dbReference type="RefSeq" id="XP_031874333.1">
    <property type="nucleotide sequence ID" value="XM_032010279.1"/>
</dbReference>
<dbReference type="AlphaFoldDB" id="A0A370U1N1"/>
<dbReference type="OrthoDB" id="10265988at2759"/>
<reference evidence="8 9" key="1">
    <citation type="journal article" date="2018" name="IMA Fungus">
        <title>IMA Genome-F 9: Draft genome sequence of Annulohypoxylon stygium, Aspergillus mulundensis, Berkeleyomyces basicola (syn. Thielaviopsis basicola), Ceratocystis smalleyi, two Cercospora beticola strains, Coleophoma cylindrospora, Fusarium fracticaudum, Phialophora cf. hyalina, and Morchella septimelata.</title>
        <authorList>
            <person name="Wingfield B.D."/>
            <person name="Bills G.F."/>
            <person name="Dong Y."/>
            <person name="Huang W."/>
            <person name="Nel W.J."/>
            <person name="Swalarsk-Parry B.S."/>
            <person name="Vaghefi N."/>
            <person name="Wilken P.M."/>
            <person name="An Z."/>
            <person name="de Beer Z.W."/>
            <person name="De Vos L."/>
            <person name="Chen L."/>
            <person name="Duong T.A."/>
            <person name="Gao Y."/>
            <person name="Hammerbacher A."/>
            <person name="Kikkert J.R."/>
            <person name="Li Y."/>
            <person name="Li H."/>
            <person name="Li K."/>
            <person name="Li Q."/>
            <person name="Liu X."/>
            <person name="Ma X."/>
            <person name="Naidoo K."/>
            <person name="Pethybridge S.J."/>
            <person name="Sun J."/>
            <person name="Steenkamp E.T."/>
            <person name="van der Nest M.A."/>
            <person name="van Wyk S."/>
            <person name="Wingfield M.J."/>
            <person name="Xiong C."/>
            <person name="Yue Q."/>
            <person name="Zhang X."/>
        </authorList>
    </citation>
    <scope>NUCLEOTIDE SEQUENCE [LARGE SCALE GENOMIC DNA]</scope>
    <source>
        <strain evidence="8 9">BP 5553</strain>
    </source>
</reference>
<dbReference type="PROSITE" id="PS51394">
    <property type="entry name" value="PFU"/>
    <property type="match status" value="1"/>
</dbReference>
<dbReference type="Pfam" id="PF09070">
    <property type="entry name" value="PFU"/>
    <property type="match status" value="1"/>
</dbReference>
<dbReference type="InterPro" id="IPR015155">
    <property type="entry name" value="PFU"/>
</dbReference>
<dbReference type="GO" id="GO:0005634">
    <property type="term" value="C:nucleus"/>
    <property type="evidence" value="ECO:0007669"/>
    <property type="project" value="TreeGrafter"/>
</dbReference>
<dbReference type="GO" id="GO:0043161">
    <property type="term" value="P:proteasome-mediated ubiquitin-dependent protein catabolic process"/>
    <property type="evidence" value="ECO:0007669"/>
    <property type="project" value="TreeGrafter"/>
</dbReference>
<dbReference type="PROSITE" id="PS51396">
    <property type="entry name" value="PUL"/>
    <property type="match status" value="1"/>
</dbReference>
<feature type="repeat" description="WD" evidence="5">
    <location>
        <begin position="204"/>
        <end position="232"/>
    </location>
</feature>
<feature type="repeat" description="WD" evidence="5">
    <location>
        <begin position="105"/>
        <end position="136"/>
    </location>
</feature>
<comment type="subcellular location">
    <subcellularLocation>
        <location evidence="1">Cytoplasm</location>
    </subcellularLocation>
</comment>
<feature type="repeat" description="WD" evidence="5">
    <location>
        <begin position="10"/>
        <end position="42"/>
    </location>
</feature>
<dbReference type="CDD" id="cd00200">
    <property type="entry name" value="WD40"/>
    <property type="match status" value="1"/>
</dbReference>
<dbReference type="InterPro" id="IPR015943">
    <property type="entry name" value="WD40/YVTN_repeat-like_dom_sf"/>
</dbReference>
<dbReference type="Proteomes" id="UP000254866">
    <property type="component" value="Unassembled WGS sequence"/>
</dbReference>
<evidence type="ECO:0000256" key="3">
    <source>
        <dbReference type="ARBA" id="ARBA00022574"/>
    </source>
</evidence>
<dbReference type="PROSITE" id="PS50082">
    <property type="entry name" value="WD_REPEATS_2"/>
    <property type="match status" value="4"/>
</dbReference>
<evidence type="ECO:0000313" key="9">
    <source>
        <dbReference type="Proteomes" id="UP000254866"/>
    </source>
</evidence>
<keyword evidence="2" id="KW-0963">Cytoplasm</keyword>
<dbReference type="FunFam" id="2.130.10.10:FF:000236">
    <property type="entry name" value="Polyubiquitin binding protein (Doa1/Ufd3)"/>
    <property type="match status" value="1"/>
</dbReference>
<dbReference type="InterPro" id="IPR001680">
    <property type="entry name" value="WD40_rpt"/>
</dbReference>
<evidence type="ECO:0008006" key="10">
    <source>
        <dbReference type="Google" id="ProtNLM"/>
    </source>
</evidence>
<dbReference type="FunFam" id="3.10.20.870:FF:000003">
    <property type="entry name" value="Polyubiquitin binding (Doa1 Ufd3) protein"/>
    <property type="match status" value="1"/>
</dbReference>
<dbReference type="PANTHER" id="PTHR19849">
    <property type="entry name" value="PHOSPHOLIPASE A-2-ACTIVATING PROTEIN"/>
    <property type="match status" value="1"/>
</dbReference>
<keyword evidence="4" id="KW-0677">Repeat</keyword>
<sequence>MAEYKLSASLSGHEDDVRAVAFPSSKAAISASRDGTVRLWKLLSDNPPLFDANIASNATAFVNAVAYLPPSPPFPEGLIISGGQDTVIEVRQPSNAPQDNAEALLLGHHKNVCALDVDQAGKFIVSGSWDGEARVWPVGKWECEAVLKGHEGSVWAVLAFDSETIITGCADKLIRVFNTNGKLLRTIGGSQDVVRALCRIPKGHPSGADFASASNDGIIRLWTISGRQVAELLGHESFIYSLASSPSGELFSSGEDRTVRVWKGTECIQTITHPAISVWGVAVCGENGDIVTGASDRVVRVYTRDAARFADAETTRQFEESVKESSIPQQQLGDVNKEKLPGPEFLVQKAGTKEGQVQMIRELNGAVTAHQWSVGQQQWINVGTVVDAVGSSGKKVDYLGKEYDYVFDVDIEDGKPPLKLPYNLSQNPYEAATKFIQDNELPITYLDQVAKFITTNTQGATIGQPAAPISAPDPWGSDNRYRPGDSTAPAVSIPPKVLPQKEYLDILVARVPAIQKKIVELNQALIEGGHKDVSLNPTELSVLSTLCKHLDSTGATKASQSVTGGLDLAVKLTTTWSYKDRLPGLDILRLLAVAPETATFSHPRGGNIIDVLETGATDTQPPAENHVMMAIRAFANLFSSAEGRQLAASEFTKIQSIITPFISSGTTNRNLLVAVTTLYINYAVYFKTENQTPAFDTVIALLDTLAKILSTSTDAEAVYRALVGTGTLLTLDEETRSAAKEVYGVEKCVQSAVGRVSDVRIRNAAREIGELLRS</sequence>
<dbReference type="PRINTS" id="PR00320">
    <property type="entry name" value="GPROTEINBRPT"/>
</dbReference>
<accession>A0A370U1N1</accession>
<feature type="domain" description="PUL" evidence="7">
    <location>
        <begin position="496"/>
        <end position="771"/>
    </location>
</feature>
<evidence type="ECO:0000256" key="2">
    <source>
        <dbReference type="ARBA" id="ARBA00022490"/>
    </source>
</evidence>
<dbReference type="Pfam" id="PF00400">
    <property type="entry name" value="WD40"/>
    <property type="match status" value="5"/>
</dbReference>
<feature type="domain" description="PFU" evidence="6">
    <location>
        <begin position="371"/>
        <end position="467"/>
    </location>
</feature>
<dbReference type="GeneID" id="43594505"/>
<evidence type="ECO:0000256" key="5">
    <source>
        <dbReference type="PROSITE-ProRule" id="PRU00221"/>
    </source>
</evidence>
<dbReference type="InterPro" id="IPR020472">
    <property type="entry name" value="WD40_PAC1"/>
</dbReference>
<protein>
    <recommendedName>
        <fullName evidence="10">Phospholipase A-2-activating protein</fullName>
    </recommendedName>
</protein>
<evidence type="ECO:0000259" key="7">
    <source>
        <dbReference type="PROSITE" id="PS51396"/>
    </source>
</evidence>
<keyword evidence="3 5" id="KW-0853">WD repeat</keyword>
<dbReference type="EMBL" id="NPIC01000001">
    <property type="protein sequence ID" value="RDL41677.1"/>
    <property type="molecule type" value="Genomic_DNA"/>
</dbReference>
<gene>
    <name evidence="8" type="ORF">BP5553_01656</name>
</gene>
<dbReference type="SUPFAM" id="SSF50978">
    <property type="entry name" value="WD40 repeat-like"/>
    <property type="match status" value="1"/>
</dbReference>
<dbReference type="InterPro" id="IPR011989">
    <property type="entry name" value="ARM-like"/>
</dbReference>
<keyword evidence="9" id="KW-1185">Reference proteome</keyword>
<feature type="repeat" description="WD" evidence="5">
    <location>
        <begin position="232"/>
        <end position="263"/>
    </location>
</feature>
<dbReference type="InterPro" id="IPR036322">
    <property type="entry name" value="WD40_repeat_dom_sf"/>
</dbReference>
<dbReference type="InterPro" id="IPR013535">
    <property type="entry name" value="PUL_dom"/>
</dbReference>
<evidence type="ECO:0000313" key="8">
    <source>
        <dbReference type="EMBL" id="RDL41677.1"/>
    </source>
</evidence>
<dbReference type="PANTHER" id="PTHR19849:SF0">
    <property type="entry name" value="PHOSPHOLIPASE A-2-ACTIVATING PROTEIN"/>
    <property type="match status" value="1"/>
</dbReference>
<name>A0A370U1N1_9HELO</name>
<dbReference type="GO" id="GO:0005737">
    <property type="term" value="C:cytoplasm"/>
    <property type="evidence" value="ECO:0007669"/>
    <property type="project" value="UniProtKB-SubCell"/>
</dbReference>
<dbReference type="SMART" id="SM00320">
    <property type="entry name" value="WD40"/>
    <property type="match status" value="6"/>
</dbReference>
<evidence type="ECO:0000256" key="4">
    <source>
        <dbReference type="ARBA" id="ARBA00022737"/>
    </source>
</evidence>
<evidence type="ECO:0000256" key="1">
    <source>
        <dbReference type="ARBA" id="ARBA00004496"/>
    </source>
</evidence>
<dbReference type="Gene3D" id="2.130.10.10">
    <property type="entry name" value="YVTN repeat-like/Quinoprotein amine dehydrogenase"/>
    <property type="match status" value="1"/>
</dbReference>
<evidence type="ECO:0000259" key="6">
    <source>
        <dbReference type="PROSITE" id="PS51394"/>
    </source>
</evidence>
<organism evidence="8 9">
    <name type="scientific">Venustampulla echinocandica</name>
    <dbReference type="NCBI Taxonomy" id="2656787"/>
    <lineage>
        <taxon>Eukaryota</taxon>
        <taxon>Fungi</taxon>
        <taxon>Dikarya</taxon>
        <taxon>Ascomycota</taxon>
        <taxon>Pezizomycotina</taxon>
        <taxon>Leotiomycetes</taxon>
        <taxon>Helotiales</taxon>
        <taxon>Pleuroascaceae</taxon>
        <taxon>Venustampulla</taxon>
    </lineage>
</organism>